<keyword evidence="6 11" id="KW-0812">Transmembrane</keyword>
<dbReference type="Proteomes" id="UP000249248">
    <property type="component" value="Unassembled WGS sequence"/>
</dbReference>
<evidence type="ECO:0000256" key="5">
    <source>
        <dbReference type="ARBA" id="ARBA00022475"/>
    </source>
</evidence>
<dbReference type="PANTHER" id="PTHR33909">
    <property type="entry name" value="SEC TRANSLOCON ACCESSORY COMPLEX SUBUNIT YAJC"/>
    <property type="match status" value="1"/>
</dbReference>
<dbReference type="PANTHER" id="PTHR33909:SF1">
    <property type="entry name" value="SEC TRANSLOCON ACCESSORY COMPLEX SUBUNIT YAJC"/>
    <property type="match status" value="1"/>
</dbReference>
<name>A0A2W1MZK0_9FLAO</name>
<dbReference type="GO" id="GO:0015031">
    <property type="term" value="P:protein transport"/>
    <property type="evidence" value="ECO:0007669"/>
    <property type="project" value="UniProtKB-KW"/>
</dbReference>
<feature type="transmembrane region" description="Helical" evidence="11">
    <location>
        <begin position="15"/>
        <end position="33"/>
    </location>
</feature>
<comment type="subcellular location">
    <subcellularLocation>
        <location evidence="1">Cell membrane</location>
        <topology evidence="1">Single-pass membrane protein</topology>
    </subcellularLocation>
</comment>
<comment type="caution">
    <text evidence="12">The sequence shown here is derived from an EMBL/GenBank/DDBJ whole genome shotgun (WGS) entry which is preliminary data.</text>
</comment>
<evidence type="ECO:0000256" key="7">
    <source>
        <dbReference type="ARBA" id="ARBA00022927"/>
    </source>
</evidence>
<keyword evidence="5" id="KW-1003">Cell membrane</keyword>
<dbReference type="AlphaFoldDB" id="A0A2W1MZK0"/>
<protein>
    <recommendedName>
        <fullName evidence="3">Sec translocon accessory complex subunit YajC</fullName>
    </recommendedName>
</protein>
<dbReference type="SMART" id="SM01323">
    <property type="entry name" value="YajC"/>
    <property type="match status" value="1"/>
</dbReference>
<dbReference type="RefSeq" id="WP_111064393.1">
    <property type="nucleotide sequence ID" value="NZ_JBHUCU010000020.1"/>
</dbReference>
<keyword evidence="4" id="KW-0813">Transport</keyword>
<evidence type="ECO:0000256" key="9">
    <source>
        <dbReference type="ARBA" id="ARBA00023010"/>
    </source>
</evidence>
<dbReference type="PRINTS" id="PR01853">
    <property type="entry name" value="YAJCTRNLCASE"/>
</dbReference>
<keyword evidence="9" id="KW-0811">Translocation</keyword>
<dbReference type="Pfam" id="PF02699">
    <property type="entry name" value="YajC"/>
    <property type="match status" value="1"/>
</dbReference>
<dbReference type="EMBL" id="QKSB01000013">
    <property type="protein sequence ID" value="PZE16031.1"/>
    <property type="molecule type" value="Genomic_DNA"/>
</dbReference>
<keyword evidence="10 11" id="KW-0472">Membrane</keyword>
<dbReference type="OrthoDB" id="9800132at2"/>
<evidence type="ECO:0000313" key="12">
    <source>
        <dbReference type="EMBL" id="PZE16031.1"/>
    </source>
</evidence>
<accession>A0A2W1MZK0</accession>
<evidence type="ECO:0000256" key="2">
    <source>
        <dbReference type="ARBA" id="ARBA00006742"/>
    </source>
</evidence>
<organism evidence="12 13">
    <name type="scientific">Putridiphycobacter roseus</name>
    <dbReference type="NCBI Taxonomy" id="2219161"/>
    <lineage>
        <taxon>Bacteria</taxon>
        <taxon>Pseudomonadati</taxon>
        <taxon>Bacteroidota</taxon>
        <taxon>Flavobacteriia</taxon>
        <taxon>Flavobacteriales</taxon>
        <taxon>Crocinitomicaceae</taxon>
        <taxon>Putridiphycobacter</taxon>
    </lineage>
</organism>
<evidence type="ECO:0000256" key="3">
    <source>
        <dbReference type="ARBA" id="ARBA00014962"/>
    </source>
</evidence>
<keyword evidence="8 11" id="KW-1133">Transmembrane helix</keyword>
<reference evidence="12 13" key="1">
    <citation type="submission" date="2018-06" db="EMBL/GenBank/DDBJ databases">
        <title>The draft genome sequence of Crocinitomix sp. SM1701.</title>
        <authorList>
            <person name="Zhang X."/>
        </authorList>
    </citation>
    <scope>NUCLEOTIDE SEQUENCE [LARGE SCALE GENOMIC DNA]</scope>
    <source>
        <strain evidence="12 13">SM1701</strain>
    </source>
</reference>
<comment type="similarity">
    <text evidence="2">Belongs to the YajC family.</text>
</comment>
<evidence type="ECO:0000256" key="4">
    <source>
        <dbReference type="ARBA" id="ARBA00022448"/>
    </source>
</evidence>
<gene>
    <name evidence="12" type="primary">yajC</name>
    <name evidence="12" type="ORF">DNU06_15400</name>
</gene>
<dbReference type="InterPro" id="IPR003849">
    <property type="entry name" value="Preprotein_translocase_YajC"/>
</dbReference>
<dbReference type="NCBIfam" id="TIGR00739">
    <property type="entry name" value="yajC"/>
    <property type="match status" value="1"/>
</dbReference>
<evidence type="ECO:0000256" key="1">
    <source>
        <dbReference type="ARBA" id="ARBA00004162"/>
    </source>
</evidence>
<evidence type="ECO:0000313" key="13">
    <source>
        <dbReference type="Proteomes" id="UP000249248"/>
    </source>
</evidence>
<evidence type="ECO:0000256" key="8">
    <source>
        <dbReference type="ARBA" id="ARBA00022989"/>
    </source>
</evidence>
<sequence length="104" mass="11393">MKLNLLQAAAEGGSALQQFLPLILIAVVFYFFMIRPQMKRSKEAKKFRESIAIGDKVITSGGIHGKILEVTDTNVLIATEGSGKIRVEKGSVTSNEMEQLANKK</sequence>
<proteinExistence type="inferred from homology"/>
<evidence type="ECO:0000256" key="11">
    <source>
        <dbReference type="SAM" id="Phobius"/>
    </source>
</evidence>
<keyword evidence="7" id="KW-0653">Protein transport</keyword>
<keyword evidence="13" id="KW-1185">Reference proteome</keyword>
<dbReference type="GO" id="GO:0005886">
    <property type="term" value="C:plasma membrane"/>
    <property type="evidence" value="ECO:0007669"/>
    <property type="project" value="UniProtKB-SubCell"/>
</dbReference>
<evidence type="ECO:0000256" key="10">
    <source>
        <dbReference type="ARBA" id="ARBA00023136"/>
    </source>
</evidence>
<evidence type="ECO:0000256" key="6">
    <source>
        <dbReference type="ARBA" id="ARBA00022692"/>
    </source>
</evidence>